<keyword evidence="2" id="KW-1185">Reference proteome</keyword>
<sequence>MSANIISTIEKDGSAGLGDLEKTVILNALMSIPFSERDQKWRNDFLYSIAEANLKLGNPEVVIANDGFPYVQLETVNPNENFHAYVISKQLPTLLSQGFGVAINPQHDRVDWILSYGDIVNYELNDSFYTDKSIFSNNKENLAIGKDEKILIGQPSDSILPKYLRAQIKEYLVHMGVKTPKIMLIARNYEDENLVSQDLVFNITPAQFKSDKTYNEIMSAISWFLPKHYSFMGVDEMAVDNGFQAL</sequence>
<evidence type="ECO:0000313" key="1">
    <source>
        <dbReference type="EMBL" id="TJY63491.1"/>
    </source>
</evidence>
<dbReference type="Proteomes" id="UP000309872">
    <property type="component" value="Unassembled WGS sequence"/>
</dbReference>
<dbReference type="RefSeq" id="WP_136822165.1">
    <property type="nucleotide sequence ID" value="NZ_BMJX01000006.1"/>
</dbReference>
<name>A0A4U0GWH8_9SPHI</name>
<proteinExistence type="predicted"/>
<dbReference type="AlphaFoldDB" id="A0A4U0GWH8"/>
<reference evidence="1 2" key="1">
    <citation type="submission" date="2019-04" db="EMBL/GenBank/DDBJ databases">
        <title>Sphingobacterium olei sp. nov., isolated from oil-contaminated soil.</title>
        <authorList>
            <person name="Liu B."/>
        </authorList>
    </citation>
    <scope>NUCLEOTIDE SEQUENCE [LARGE SCALE GENOMIC DNA]</scope>
    <source>
        <strain evidence="1 2">Y3L14</strain>
    </source>
</reference>
<dbReference type="EMBL" id="SUKA01000006">
    <property type="protein sequence ID" value="TJY63491.1"/>
    <property type="molecule type" value="Genomic_DNA"/>
</dbReference>
<dbReference type="OrthoDB" id="7564910at2"/>
<organism evidence="1 2">
    <name type="scientific">Sphingobacterium alkalisoli</name>
    <dbReference type="NCBI Taxonomy" id="1874115"/>
    <lineage>
        <taxon>Bacteria</taxon>
        <taxon>Pseudomonadati</taxon>
        <taxon>Bacteroidota</taxon>
        <taxon>Sphingobacteriia</taxon>
        <taxon>Sphingobacteriales</taxon>
        <taxon>Sphingobacteriaceae</taxon>
        <taxon>Sphingobacterium</taxon>
    </lineage>
</organism>
<protein>
    <submittedName>
        <fullName evidence="1">Uncharacterized protein</fullName>
    </submittedName>
</protein>
<evidence type="ECO:0000313" key="2">
    <source>
        <dbReference type="Proteomes" id="UP000309872"/>
    </source>
</evidence>
<comment type="caution">
    <text evidence="1">The sequence shown here is derived from an EMBL/GenBank/DDBJ whole genome shotgun (WGS) entry which is preliminary data.</text>
</comment>
<gene>
    <name evidence="1" type="ORF">FAZ19_18100</name>
</gene>
<accession>A0A4U0GWH8</accession>